<dbReference type="AlphaFoldDB" id="A0A0J5P4M8"/>
<organism evidence="6 7">
    <name type="scientific">Muribacter muris</name>
    <dbReference type="NCBI Taxonomy" id="67855"/>
    <lineage>
        <taxon>Bacteria</taxon>
        <taxon>Pseudomonadati</taxon>
        <taxon>Pseudomonadota</taxon>
        <taxon>Gammaproteobacteria</taxon>
        <taxon>Pasteurellales</taxon>
        <taxon>Pasteurellaceae</taxon>
        <taxon>Muribacter</taxon>
    </lineage>
</organism>
<dbReference type="GO" id="GO:0005829">
    <property type="term" value="C:cytosol"/>
    <property type="evidence" value="ECO:0007669"/>
    <property type="project" value="TreeGrafter"/>
</dbReference>
<accession>A0A0J5P4M8</accession>
<sequence length="261" mass="28941">MKKLFKLAAVAAALAFSANAANANDKIGFADPGYLMQNHPWMVAANEKMTQFMKESEAKFADEDKKLQDEEKALLAERKKLEDDAKKLQKEQSSVEASLKKKVEALEKEAPRLRSKEIQARQDKINAEHKAFQNKVAAIQKREAEFGKKAEAFQKKITAFQEKIAKEQQSSAGFDPNEVQKQVVEEINQTIKTVAESKGYTLVFSPAMALYAKDEKADITEDVLAALKANAKPLPEKAADAPKTEEKAEASADAKPEEAKK</sequence>
<dbReference type="Pfam" id="PF03938">
    <property type="entry name" value="OmpH"/>
    <property type="match status" value="1"/>
</dbReference>
<dbReference type="SUPFAM" id="SSF111384">
    <property type="entry name" value="OmpH-like"/>
    <property type="match status" value="2"/>
</dbReference>
<evidence type="ECO:0000256" key="5">
    <source>
        <dbReference type="SAM" id="SignalP"/>
    </source>
</evidence>
<keyword evidence="3" id="KW-0175">Coiled coil</keyword>
<evidence type="ECO:0000256" key="3">
    <source>
        <dbReference type="SAM" id="Coils"/>
    </source>
</evidence>
<reference evidence="6 7" key="1">
    <citation type="submission" date="2014-12" db="EMBL/GenBank/DDBJ databases">
        <title>Reclassification of Actinobacillus muris as Muribacter muris.</title>
        <authorList>
            <person name="Christensen H."/>
            <person name="Nicklas W."/>
            <person name="Bisgaard M."/>
        </authorList>
    </citation>
    <scope>NUCLEOTIDE SEQUENCE [LARGE SCALE GENOMIC DNA]</scope>
    <source>
        <strain evidence="6 7">Ackerman80-443D</strain>
    </source>
</reference>
<feature type="coiled-coil region" evidence="3">
    <location>
        <begin position="53"/>
        <end position="123"/>
    </location>
</feature>
<evidence type="ECO:0000256" key="1">
    <source>
        <dbReference type="ARBA" id="ARBA00009091"/>
    </source>
</evidence>
<evidence type="ECO:0000313" key="6">
    <source>
        <dbReference type="EMBL" id="KMK51383.1"/>
    </source>
</evidence>
<dbReference type="Proteomes" id="UP000036270">
    <property type="component" value="Unassembled WGS sequence"/>
</dbReference>
<dbReference type="SMART" id="SM00935">
    <property type="entry name" value="OmpH"/>
    <property type="match status" value="1"/>
</dbReference>
<proteinExistence type="inferred from homology"/>
<evidence type="ECO:0000313" key="7">
    <source>
        <dbReference type="Proteomes" id="UP000036270"/>
    </source>
</evidence>
<dbReference type="InterPro" id="IPR024930">
    <property type="entry name" value="Skp_dom_sf"/>
</dbReference>
<dbReference type="InterPro" id="IPR005632">
    <property type="entry name" value="Chaperone_Skp"/>
</dbReference>
<keyword evidence="7" id="KW-1185">Reference proteome</keyword>
<dbReference type="PANTHER" id="PTHR35089">
    <property type="entry name" value="CHAPERONE PROTEIN SKP"/>
    <property type="match status" value="1"/>
</dbReference>
<comment type="caution">
    <text evidence="6">The sequence shown here is derived from an EMBL/GenBank/DDBJ whole genome shotgun (WGS) entry which is preliminary data.</text>
</comment>
<dbReference type="RefSeq" id="WP_047977018.1">
    <property type="nucleotide sequence ID" value="NZ_JWIZ01000037.1"/>
</dbReference>
<feature type="compositionally biased region" description="Basic and acidic residues" evidence="4">
    <location>
        <begin position="234"/>
        <end position="261"/>
    </location>
</feature>
<dbReference type="PATRIC" id="fig|67855.3.peg.1332"/>
<evidence type="ECO:0000256" key="2">
    <source>
        <dbReference type="ARBA" id="ARBA00022729"/>
    </source>
</evidence>
<dbReference type="GO" id="GO:0051082">
    <property type="term" value="F:unfolded protein binding"/>
    <property type="evidence" value="ECO:0007669"/>
    <property type="project" value="InterPro"/>
</dbReference>
<feature type="signal peptide" evidence="5">
    <location>
        <begin position="1"/>
        <end position="23"/>
    </location>
</feature>
<feature type="chain" id="PRO_5005262753" evidence="5">
    <location>
        <begin position="24"/>
        <end position="261"/>
    </location>
</feature>
<dbReference type="PANTHER" id="PTHR35089:SF1">
    <property type="entry name" value="CHAPERONE PROTEIN SKP"/>
    <property type="match status" value="1"/>
</dbReference>
<evidence type="ECO:0000256" key="4">
    <source>
        <dbReference type="SAM" id="MobiDB-lite"/>
    </source>
</evidence>
<name>A0A0J5P4M8_9PAST</name>
<feature type="region of interest" description="Disordered" evidence="4">
    <location>
        <begin position="230"/>
        <end position="261"/>
    </location>
</feature>
<keyword evidence="2 5" id="KW-0732">Signal</keyword>
<protein>
    <submittedName>
        <fullName evidence="6">Membrane protein</fullName>
    </submittedName>
</protein>
<dbReference type="Gene3D" id="3.30.910.20">
    <property type="entry name" value="Skp domain"/>
    <property type="match status" value="2"/>
</dbReference>
<dbReference type="STRING" id="67855.RO21_06655"/>
<dbReference type="EMBL" id="JWIZ01000037">
    <property type="protein sequence ID" value="KMK51383.1"/>
    <property type="molecule type" value="Genomic_DNA"/>
</dbReference>
<gene>
    <name evidence="6" type="ORF">RO21_06655</name>
</gene>
<dbReference type="GO" id="GO:0050821">
    <property type="term" value="P:protein stabilization"/>
    <property type="evidence" value="ECO:0007669"/>
    <property type="project" value="TreeGrafter"/>
</dbReference>
<comment type="similarity">
    <text evidence="1">Belongs to the Skp family.</text>
</comment>